<feature type="compositionally biased region" description="Basic residues" evidence="1">
    <location>
        <begin position="95"/>
        <end position="104"/>
    </location>
</feature>
<feature type="non-terminal residue" evidence="2">
    <location>
        <position position="376"/>
    </location>
</feature>
<feature type="compositionally biased region" description="Basic and acidic residues" evidence="1">
    <location>
        <begin position="241"/>
        <end position="264"/>
    </location>
</feature>
<sequence>ETESSPPRDRCRVVPARGRLSHADRPGPARDGPRRADAELRLAGGGRRGLRLRRDRRGLTVHRAHHRAPPARDRDPLHDLDELPRGHRPPGCQAHARRVRRQHRPVGDARDHRVARRAGRPRPAARRLPGPPAHGGRGPQHARLGRGVRARRHLLGQPLGRSPRHPRHRVRQRDRLHLPVRRHAGLGDLQPARPRLRPARDGGHRRPRRHGRRPHGPGGSQRDLERADARRRPGPRPPRLGLDRAPLRQLLEVEPREARREPRRLGLARRHPDRHHGVGPRHRQRPVPGRQLQVEPLHDLRRGRPGHPRDAHRDARAARLAAADLHRLLLAGPQLELERRDDRPREVLRRHERRPAGQGRVHRRDPRPAGRPPDRL</sequence>
<dbReference type="AlphaFoldDB" id="A0A6J4RT75"/>
<feature type="compositionally biased region" description="Basic and acidic residues" evidence="1">
    <location>
        <begin position="366"/>
        <end position="376"/>
    </location>
</feature>
<evidence type="ECO:0000256" key="1">
    <source>
        <dbReference type="SAM" id="MobiDB-lite"/>
    </source>
</evidence>
<evidence type="ECO:0000313" key="2">
    <source>
        <dbReference type="EMBL" id="CAA9481503.1"/>
    </source>
</evidence>
<proteinExistence type="predicted"/>
<feature type="compositionally biased region" description="Basic and acidic residues" evidence="1">
    <location>
        <begin position="338"/>
        <end position="349"/>
    </location>
</feature>
<protein>
    <submittedName>
        <fullName evidence="2">Uncharacterized protein</fullName>
    </submittedName>
</protein>
<feature type="compositionally biased region" description="Basic and acidic residues" evidence="1">
    <location>
        <begin position="296"/>
        <end position="316"/>
    </location>
</feature>
<feature type="compositionally biased region" description="Basic residues" evidence="1">
    <location>
        <begin position="143"/>
        <end position="154"/>
    </location>
</feature>
<feature type="compositionally biased region" description="Basic and acidic residues" evidence="1">
    <location>
        <begin position="222"/>
        <end position="231"/>
    </location>
</feature>
<feature type="non-terminal residue" evidence="2">
    <location>
        <position position="1"/>
    </location>
</feature>
<feature type="compositionally biased region" description="Basic and acidic residues" evidence="1">
    <location>
        <begin position="1"/>
        <end position="12"/>
    </location>
</feature>
<name>A0A6J4RT75_9ACTN</name>
<accession>A0A6J4RT75</accession>
<feature type="compositionally biased region" description="Basic and acidic residues" evidence="1">
    <location>
        <begin position="21"/>
        <end position="40"/>
    </location>
</feature>
<reference evidence="2" key="1">
    <citation type="submission" date="2020-02" db="EMBL/GenBank/DDBJ databases">
        <authorList>
            <person name="Meier V. D."/>
        </authorList>
    </citation>
    <scope>NUCLEOTIDE SEQUENCE</scope>
    <source>
        <strain evidence="2">AVDCRST_MAG30</strain>
    </source>
</reference>
<feature type="compositionally biased region" description="Basic residues" evidence="1">
    <location>
        <begin position="266"/>
        <end position="285"/>
    </location>
</feature>
<feature type="compositionally biased region" description="Basic residues" evidence="1">
    <location>
        <begin position="205"/>
        <end position="215"/>
    </location>
</feature>
<feature type="compositionally biased region" description="Basic and acidic residues" evidence="1">
    <location>
        <begin position="70"/>
        <end position="85"/>
    </location>
</feature>
<organism evidence="2">
    <name type="scientific">uncultured Solirubrobacteraceae bacterium</name>
    <dbReference type="NCBI Taxonomy" id="1162706"/>
    <lineage>
        <taxon>Bacteria</taxon>
        <taxon>Bacillati</taxon>
        <taxon>Actinomycetota</taxon>
        <taxon>Thermoleophilia</taxon>
        <taxon>Solirubrobacterales</taxon>
        <taxon>Solirubrobacteraceae</taxon>
        <taxon>environmental samples</taxon>
    </lineage>
</organism>
<feature type="compositionally biased region" description="Basic residues" evidence="1">
    <location>
        <begin position="48"/>
        <end position="69"/>
    </location>
</feature>
<feature type="region of interest" description="Disordered" evidence="1">
    <location>
        <begin position="338"/>
        <end position="376"/>
    </location>
</feature>
<feature type="region of interest" description="Disordered" evidence="1">
    <location>
        <begin position="1"/>
        <end position="316"/>
    </location>
</feature>
<dbReference type="EMBL" id="CADCVS010000136">
    <property type="protein sequence ID" value="CAA9481503.1"/>
    <property type="molecule type" value="Genomic_DNA"/>
</dbReference>
<gene>
    <name evidence="2" type="ORF">AVDCRST_MAG30-822</name>
</gene>
<feature type="compositionally biased region" description="Basic residues" evidence="1">
    <location>
        <begin position="162"/>
        <end position="184"/>
    </location>
</feature>
<feature type="compositionally biased region" description="Basic residues" evidence="1">
    <location>
        <begin position="113"/>
        <end position="125"/>
    </location>
</feature>